<proteinExistence type="predicted"/>
<keyword evidence="4 6" id="KW-1133">Transmembrane helix</keyword>
<keyword evidence="8" id="KW-1185">Reference proteome</keyword>
<evidence type="ECO:0000256" key="5">
    <source>
        <dbReference type="ARBA" id="ARBA00023136"/>
    </source>
</evidence>
<evidence type="ECO:0000256" key="3">
    <source>
        <dbReference type="ARBA" id="ARBA00022692"/>
    </source>
</evidence>
<evidence type="ECO:0008006" key="9">
    <source>
        <dbReference type="Google" id="ProtNLM"/>
    </source>
</evidence>
<feature type="transmembrane region" description="Helical" evidence="6">
    <location>
        <begin position="79"/>
        <end position="97"/>
    </location>
</feature>
<evidence type="ECO:0000256" key="4">
    <source>
        <dbReference type="ARBA" id="ARBA00022989"/>
    </source>
</evidence>
<organism evidence="7 8">
    <name type="scientific">Gimesia chilikensis</name>
    <dbReference type="NCBI Taxonomy" id="2605989"/>
    <lineage>
        <taxon>Bacteria</taxon>
        <taxon>Pseudomonadati</taxon>
        <taxon>Planctomycetota</taxon>
        <taxon>Planctomycetia</taxon>
        <taxon>Planctomycetales</taxon>
        <taxon>Planctomycetaceae</taxon>
        <taxon>Gimesia</taxon>
    </lineage>
</organism>
<dbReference type="RefSeq" id="WP_145181022.1">
    <property type="nucleotide sequence ID" value="NZ_CP036266.1"/>
</dbReference>
<evidence type="ECO:0000313" key="8">
    <source>
        <dbReference type="Proteomes" id="UP000320421"/>
    </source>
</evidence>
<gene>
    <name evidence="7" type="ORF">HG66A1_09000</name>
</gene>
<comment type="subcellular location">
    <subcellularLocation>
        <location evidence="1">Cell membrane</location>
        <topology evidence="1">Multi-pass membrane protein</topology>
    </subcellularLocation>
</comment>
<keyword evidence="3 6" id="KW-0812">Transmembrane</keyword>
<reference evidence="7 8" key="1">
    <citation type="submission" date="2019-02" db="EMBL/GenBank/DDBJ databases">
        <title>Deep-cultivation of Planctomycetes and their phenomic and genomic characterization uncovers novel biology.</title>
        <authorList>
            <person name="Wiegand S."/>
            <person name="Jogler M."/>
            <person name="Boedeker C."/>
            <person name="Pinto D."/>
            <person name="Vollmers J."/>
            <person name="Rivas-Marin E."/>
            <person name="Kohn T."/>
            <person name="Peeters S.H."/>
            <person name="Heuer A."/>
            <person name="Rast P."/>
            <person name="Oberbeckmann S."/>
            <person name="Bunk B."/>
            <person name="Jeske O."/>
            <person name="Meyerdierks A."/>
            <person name="Storesund J.E."/>
            <person name="Kallscheuer N."/>
            <person name="Luecker S."/>
            <person name="Lage O.M."/>
            <person name="Pohl T."/>
            <person name="Merkel B.J."/>
            <person name="Hornburger P."/>
            <person name="Mueller R.-W."/>
            <person name="Bruemmer F."/>
            <person name="Labrenz M."/>
            <person name="Spormann A.M."/>
            <person name="Op den Camp H."/>
            <person name="Overmann J."/>
            <person name="Amann R."/>
            <person name="Jetten M.S.M."/>
            <person name="Mascher T."/>
            <person name="Medema M.H."/>
            <person name="Devos D.P."/>
            <person name="Kaster A.-K."/>
            <person name="Ovreas L."/>
            <person name="Rohde M."/>
            <person name="Galperin M.Y."/>
            <person name="Jogler C."/>
        </authorList>
    </citation>
    <scope>NUCLEOTIDE SEQUENCE [LARGE SCALE GENOMIC DNA]</scope>
    <source>
        <strain evidence="7 8">HG66A1</strain>
    </source>
</reference>
<dbReference type="EMBL" id="CP036266">
    <property type="protein sequence ID" value="QDT19136.1"/>
    <property type="molecule type" value="Genomic_DNA"/>
</dbReference>
<protein>
    <recommendedName>
        <fullName evidence="9">Oxidase</fullName>
    </recommendedName>
</protein>
<evidence type="ECO:0000256" key="1">
    <source>
        <dbReference type="ARBA" id="ARBA00004651"/>
    </source>
</evidence>
<dbReference type="OrthoDB" id="288216at2"/>
<dbReference type="GO" id="GO:0005886">
    <property type="term" value="C:plasma membrane"/>
    <property type="evidence" value="ECO:0007669"/>
    <property type="project" value="UniProtKB-SubCell"/>
</dbReference>
<name>A0A517PID3_9PLAN</name>
<dbReference type="Pfam" id="PF03626">
    <property type="entry name" value="COX4_pro"/>
    <property type="match status" value="1"/>
</dbReference>
<dbReference type="InterPro" id="IPR005171">
    <property type="entry name" value="Cyt_c_oxidase_su4_prok"/>
</dbReference>
<dbReference type="Proteomes" id="UP000320421">
    <property type="component" value="Chromosome"/>
</dbReference>
<accession>A0A517PID3</accession>
<evidence type="ECO:0000313" key="7">
    <source>
        <dbReference type="EMBL" id="QDT19136.1"/>
    </source>
</evidence>
<dbReference type="AlphaFoldDB" id="A0A517PID3"/>
<sequence length="136" mass="15220">MSQEPAHPAYNVYTKIFYALCFCTVLSIVFDIIDLREKDVVGIKGVILLAFLVLAVACAKALFVLIYFMHLKFEGKWKYVLLSPTIILAMGLTIAMTPDIGIHYYTSEAPQIDYLEQAQQASADTTPDQPETSHVE</sequence>
<feature type="transmembrane region" description="Helical" evidence="6">
    <location>
        <begin position="12"/>
        <end position="33"/>
    </location>
</feature>
<evidence type="ECO:0000256" key="2">
    <source>
        <dbReference type="ARBA" id="ARBA00022475"/>
    </source>
</evidence>
<evidence type="ECO:0000256" key="6">
    <source>
        <dbReference type="SAM" id="Phobius"/>
    </source>
</evidence>
<feature type="transmembrane region" description="Helical" evidence="6">
    <location>
        <begin position="45"/>
        <end position="67"/>
    </location>
</feature>
<keyword evidence="5 6" id="KW-0472">Membrane</keyword>
<keyword evidence="2" id="KW-1003">Cell membrane</keyword>